<feature type="compositionally biased region" description="Basic and acidic residues" evidence="3">
    <location>
        <begin position="11"/>
        <end position="35"/>
    </location>
</feature>
<dbReference type="CDD" id="cd15841">
    <property type="entry name" value="SNARE_Qc"/>
    <property type="match status" value="1"/>
</dbReference>
<dbReference type="AlphaFoldDB" id="A0A5B8MTE3"/>
<dbReference type="GO" id="GO:0005886">
    <property type="term" value="C:plasma membrane"/>
    <property type="evidence" value="ECO:0007669"/>
    <property type="project" value="TreeGrafter"/>
</dbReference>
<dbReference type="EMBL" id="CP031044">
    <property type="protein sequence ID" value="QDZ23899.1"/>
    <property type="molecule type" value="Genomic_DNA"/>
</dbReference>
<evidence type="ECO:0000313" key="5">
    <source>
        <dbReference type="EMBL" id="QDZ23899.1"/>
    </source>
</evidence>
<feature type="region of interest" description="Disordered" evidence="3">
    <location>
        <begin position="1"/>
        <end position="36"/>
    </location>
</feature>
<evidence type="ECO:0000256" key="1">
    <source>
        <dbReference type="ARBA" id="ARBA00009480"/>
    </source>
</evidence>
<accession>A0A5B8MTE3</accession>
<dbReference type="STRING" id="1764295.A0A5B8MTE3"/>
<dbReference type="SMART" id="SM00397">
    <property type="entry name" value="t_SNARE"/>
    <property type="match status" value="2"/>
</dbReference>
<dbReference type="Proteomes" id="UP000316726">
    <property type="component" value="Chromosome 11"/>
</dbReference>
<evidence type="ECO:0000313" key="6">
    <source>
        <dbReference type="Proteomes" id="UP000316726"/>
    </source>
</evidence>
<sequence>MKEVPVVLPEDEVRMHEEDRKDLDRAKEKNRETTKAAKRALRVARETQEVAEHTLAALDGQTEKINKLDGKMVDMKEDVKNSESYLRYITRACVCCSCFVKDPTIKEEGHWSKEVKKQAAIEKKAKALAKDKGKGKAEVERTFSETGRPDKLKVVGEMVPMKVVGGEDLKEIDAEFYVQDKALDEISSIVGNLQGMSKTMGEEIAKQNVMIDELDTKATPLKDRIRDMNTRTRLNKIHLKKESNSSVINDVGSTLIKTMK</sequence>
<reference evidence="5 6" key="1">
    <citation type="submission" date="2018-07" db="EMBL/GenBank/DDBJ databases">
        <title>The complete nuclear genome of the prasinophyte Chloropicon primus (CCMP1205).</title>
        <authorList>
            <person name="Pombert J.-F."/>
            <person name="Otis C."/>
            <person name="Turmel M."/>
            <person name="Lemieux C."/>
        </authorList>
    </citation>
    <scope>NUCLEOTIDE SEQUENCE [LARGE SCALE GENOMIC DNA]</scope>
    <source>
        <strain evidence="5 6">CCMP1205</strain>
    </source>
</reference>
<dbReference type="InterPro" id="IPR000727">
    <property type="entry name" value="T_SNARE_dom"/>
</dbReference>
<dbReference type="SUPFAM" id="SSF58038">
    <property type="entry name" value="SNARE fusion complex"/>
    <property type="match status" value="2"/>
</dbReference>
<keyword evidence="2" id="KW-0653">Protein transport</keyword>
<protein>
    <recommendedName>
        <fullName evidence="4">t-SNARE coiled-coil homology domain-containing protein</fullName>
    </recommendedName>
</protein>
<proteinExistence type="inferred from homology"/>
<evidence type="ECO:0000256" key="2">
    <source>
        <dbReference type="ARBA" id="ARBA00022927"/>
    </source>
</evidence>
<keyword evidence="2" id="KW-0813">Transport</keyword>
<dbReference type="PANTHER" id="PTHR19305">
    <property type="entry name" value="SYNAPTOSOMAL ASSOCIATED PROTEIN"/>
    <property type="match status" value="1"/>
</dbReference>
<evidence type="ECO:0000259" key="4">
    <source>
        <dbReference type="PROSITE" id="PS50192"/>
    </source>
</evidence>
<name>A0A5B8MTE3_9CHLO</name>
<dbReference type="Gene3D" id="1.20.5.110">
    <property type="match status" value="2"/>
</dbReference>
<dbReference type="OrthoDB" id="19261at2759"/>
<feature type="domain" description="T-SNARE coiled-coil homology" evidence="4">
    <location>
        <begin position="173"/>
        <end position="235"/>
    </location>
</feature>
<keyword evidence="6" id="KW-1185">Reference proteome</keyword>
<dbReference type="PROSITE" id="PS50192">
    <property type="entry name" value="T_SNARE"/>
    <property type="match status" value="1"/>
</dbReference>
<evidence type="ECO:0000256" key="3">
    <source>
        <dbReference type="SAM" id="MobiDB-lite"/>
    </source>
</evidence>
<dbReference type="PANTHER" id="PTHR19305:SF9">
    <property type="entry name" value="SYNAPTOSOMAL-ASSOCIATED PROTEIN 29"/>
    <property type="match status" value="1"/>
</dbReference>
<organism evidence="5 6">
    <name type="scientific">Chloropicon primus</name>
    <dbReference type="NCBI Taxonomy" id="1764295"/>
    <lineage>
        <taxon>Eukaryota</taxon>
        <taxon>Viridiplantae</taxon>
        <taxon>Chlorophyta</taxon>
        <taxon>Chloropicophyceae</taxon>
        <taxon>Chloropicales</taxon>
        <taxon>Chloropicaceae</taxon>
        <taxon>Chloropicon</taxon>
    </lineage>
</organism>
<dbReference type="GO" id="GO:0015031">
    <property type="term" value="P:protein transport"/>
    <property type="evidence" value="ECO:0007669"/>
    <property type="project" value="UniProtKB-KW"/>
</dbReference>
<comment type="similarity">
    <text evidence="1">Belongs to the SNAP-25 family.</text>
</comment>
<gene>
    <name evidence="5" type="ORF">A3770_11p64170</name>
</gene>